<proteinExistence type="inferred from homology"/>
<dbReference type="PANTHER" id="PTHR30344:SF1">
    <property type="entry name" value="6-PHOSPHOGLUCONOLACTONASE"/>
    <property type="match status" value="1"/>
</dbReference>
<dbReference type="InterPro" id="IPR015943">
    <property type="entry name" value="WD40/YVTN_repeat-like_dom_sf"/>
</dbReference>
<dbReference type="Gene3D" id="2.130.10.10">
    <property type="entry name" value="YVTN repeat-like/Quinoprotein amine dehydrogenase"/>
    <property type="match status" value="1"/>
</dbReference>
<dbReference type="Pfam" id="PF10282">
    <property type="entry name" value="Lactonase"/>
    <property type="match status" value="1"/>
</dbReference>
<dbReference type="InterPro" id="IPR011048">
    <property type="entry name" value="Haem_d1_sf"/>
</dbReference>
<dbReference type="SUPFAM" id="SSF51004">
    <property type="entry name" value="C-terminal (heme d1) domain of cytochrome cd1-nitrite reductase"/>
    <property type="match status" value="1"/>
</dbReference>
<reference evidence="2" key="1">
    <citation type="submission" date="2022-06" db="EMBL/GenBank/DDBJ databases">
        <title>Ornithinimicrobium HY1793.</title>
        <authorList>
            <person name="Huang Y."/>
        </authorList>
    </citation>
    <scope>NUCLEOTIDE SEQUENCE</scope>
    <source>
        <strain evidence="2">HY1793</strain>
    </source>
</reference>
<dbReference type="Proteomes" id="UP001056455">
    <property type="component" value="Chromosome"/>
</dbReference>
<dbReference type="RefSeq" id="WP_252593029.1">
    <property type="nucleotide sequence ID" value="NZ_CP099489.1"/>
</dbReference>
<dbReference type="InterPro" id="IPR019405">
    <property type="entry name" value="Lactonase_7-beta_prop"/>
</dbReference>
<evidence type="ECO:0000313" key="2">
    <source>
        <dbReference type="EMBL" id="USQ79903.1"/>
    </source>
</evidence>
<sequence>MTRVLVGGYAGLGVGEFAGRLTGLTAAVPAGVVERPSYAVVSRDRRWAYAASEITEGKVVALPHRGEGAVSRVRSGGADPCHLALSPGGDLLAVSNYSSGTVGLLSVDGGSLTLVDTVHLTGHGPHPRQRGPHAHQATWLSDTELVVCDLGSDNLVGLTLRGADAGAGAGAGVPRLTHRWTVALPAGTGPRHLVVSREKDRLWVVGELDNTVHLLSRDLERASTARSGGWAIEQTLPLVAPGTAASGGESLTAGIVLGPGGDHLYVTVRGADQLVHFAVDRAGLLREVGRHATAAWPRFVGWLPGNRALVVAAERADQLQCFPVGADGAPGPVEWVADWPEPTSLTR</sequence>
<dbReference type="PANTHER" id="PTHR30344">
    <property type="entry name" value="6-PHOSPHOGLUCONOLACTONASE-RELATED"/>
    <property type="match status" value="1"/>
</dbReference>
<dbReference type="InterPro" id="IPR050282">
    <property type="entry name" value="Cycloisomerase_2"/>
</dbReference>
<evidence type="ECO:0000313" key="3">
    <source>
        <dbReference type="Proteomes" id="UP001056455"/>
    </source>
</evidence>
<keyword evidence="3" id="KW-1185">Reference proteome</keyword>
<dbReference type="EMBL" id="CP099489">
    <property type="protein sequence ID" value="USQ79903.1"/>
    <property type="molecule type" value="Genomic_DNA"/>
</dbReference>
<name>A0ABY4YT10_9MICO</name>
<gene>
    <name evidence="2" type="ORF">NF556_20340</name>
</gene>
<comment type="similarity">
    <text evidence="1">Belongs to the cycloisomerase 2 family.</text>
</comment>
<protein>
    <submittedName>
        <fullName evidence="2">Lactonase family protein</fullName>
    </submittedName>
</protein>
<organism evidence="2 3">
    <name type="scientific">Ornithinimicrobium faecis</name>
    <dbReference type="NCBI Taxonomy" id="2934158"/>
    <lineage>
        <taxon>Bacteria</taxon>
        <taxon>Bacillati</taxon>
        <taxon>Actinomycetota</taxon>
        <taxon>Actinomycetes</taxon>
        <taxon>Micrococcales</taxon>
        <taxon>Ornithinimicrobiaceae</taxon>
        <taxon>Ornithinimicrobium</taxon>
    </lineage>
</organism>
<evidence type="ECO:0000256" key="1">
    <source>
        <dbReference type="ARBA" id="ARBA00005564"/>
    </source>
</evidence>
<accession>A0ABY4YT10</accession>